<evidence type="ECO:0000313" key="8">
    <source>
        <dbReference type="Proteomes" id="UP000027170"/>
    </source>
</evidence>
<dbReference type="InterPro" id="IPR002504">
    <property type="entry name" value="NADK"/>
</dbReference>
<comment type="subcellular location">
    <subcellularLocation>
        <location evidence="6">Cytoplasm</location>
    </subcellularLocation>
</comment>
<evidence type="ECO:0000256" key="5">
    <source>
        <dbReference type="ARBA" id="ARBA00047925"/>
    </source>
</evidence>
<dbReference type="GO" id="GO:0019674">
    <property type="term" value="P:NAD+ metabolic process"/>
    <property type="evidence" value="ECO:0007669"/>
    <property type="project" value="InterPro"/>
</dbReference>
<comment type="function">
    <text evidence="6">Involved in the regulation of the intracellular balance of NAD and NADP, and is a key enzyme in the biosynthesis of NADP. Catalyzes specifically the phosphorylation on 2'-hydroxyl of the adenosine moiety of NAD to yield NADP.</text>
</comment>
<dbReference type="GO" id="GO:0003951">
    <property type="term" value="F:NAD+ kinase activity"/>
    <property type="evidence" value="ECO:0007669"/>
    <property type="project" value="UniProtKB-UniRule"/>
</dbReference>
<gene>
    <name evidence="6" type="primary">nadK</name>
    <name evidence="7" type="ORF">SALWKB29_0678</name>
</gene>
<dbReference type="GO" id="GO:0051287">
    <property type="term" value="F:NAD binding"/>
    <property type="evidence" value="ECO:0007669"/>
    <property type="project" value="UniProtKB-ARBA"/>
</dbReference>
<dbReference type="NCBIfam" id="NF002306">
    <property type="entry name" value="PRK01231.1"/>
    <property type="match status" value="1"/>
</dbReference>
<dbReference type="AlphaFoldDB" id="A0A066TUK2"/>
<dbReference type="HAMAP" id="MF_00361">
    <property type="entry name" value="NAD_kinase"/>
    <property type="match status" value="1"/>
</dbReference>
<dbReference type="GO" id="GO:0006741">
    <property type="term" value="P:NADP+ biosynthetic process"/>
    <property type="evidence" value="ECO:0007669"/>
    <property type="project" value="UniProtKB-UniRule"/>
</dbReference>
<comment type="catalytic activity">
    <reaction evidence="5 6">
        <text>NAD(+) + ATP = ADP + NADP(+) + H(+)</text>
        <dbReference type="Rhea" id="RHEA:18629"/>
        <dbReference type="ChEBI" id="CHEBI:15378"/>
        <dbReference type="ChEBI" id="CHEBI:30616"/>
        <dbReference type="ChEBI" id="CHEBI:57540"/>
        <dbReference type="ChEBI" id="CHEBI:58349"/>
        <dbReference type="ChEBI" id="CHEBI:456216"/>
        <dbReference type="EC" id="2.7.1.23"/>
    </reaction>
</comment>
<keyword evidence="2 6" id="KW-0418">Kinase</keyword>
<dbReference type="PANTHER" id="PTHR20275">
    <property type="entry name" value="NAD KINASE"/>
    <property type="match status" value="1"/>
</dbReference>
<sequence>MNRNSQFNHIGIVTRPQTPMMSAVLNELIAFLCNEGLSVYLDSEAQADNQINPQQLQYCHVIRKSDMGRRCDLVIVLGGDGTLLSVARKLAPYRVPLIGIHQGHLGFLTQVPRAQMITELSGMLTGKYLPEERILLEATVVRTGEDVYHSLALNDVVLSRGALGQMIEFEVFINKEFVYTQRSDGLIVSTPTGSTAYALAAGGPILQPTLRAFSLVPICPQSMSNRPIAVNDTSEIEVLVTKGSDARAHFDGQVFFDLKSMDKVCINRYRNSLRILHPINYQYYKTLRQKLHWGDQLV</sequence>
<feature type="binding site" evidence="6">
    <location>
        <begin position="154"/>
        <end position="155"/>
    </location>
    <ligand>
        <name>NAD(+)</name>
        <dbReference type="ChEBI" id="CHEBI:57540"/>
    </ligand>
</feature>
<comment type="cofactor">
    <cofactor evidence="6">
        <name>a divalent metal cation</name>
        <dbReference type="ChEBI" id="CHEBI:60240"/>
    </cofactor>
</comment>
<feature type="binding site" evidence="6">
    <location>
        <position position="253"/>
    </location>
    <ligand>
        <name>NAD(+)</name>
        <dbReference type="ChEBI" id="CHEBI:57540"/>
    </ligand>
</feature>
<dbReference type="NCBIfam" id="NF003391">
    <property type="entry name" value="PRK04539.1"/>
    <property type="match status" value="1"/>
</dbReference>
<evidence type="ECO:0000256" key="1">
    <source>
        <dbReference type="ARBA" id="ARBA00022679"/>
    </source>
</evidence>
<dbReference type="GO" id="GO:0046872">
    <property type="term" value="F:metal ion binding"/>
    <property type="evidence" value="ECO:0007669"/>
    <property type="project" value="UniProtKB-UniRule"/>
</dbReference>
<dbReference type="Pfam" id="PF20143">
    <property type="entry name" value="NAD_kinase_C"/>
    <property type="match status" value="1"/>
</dbReference>
<dbReference type="InterPro" id="IPR017438">
    <property type="entry name" value="ATP-NAD_kinase_N"/>
</dbReference>
<comment type="caution">
    <text evidence="7">The sequence shown here is derived from an EMBL/GenBank/DDBJ whole genome shotgun (WGS) entry which is preliminary data.</text>
</comment>
<dbReference type="InterPro" id="IPR016064">
    <property type="entry name" value="NAD/diacylglycerol_kinase_sf"/>
</dbReference>
<reference evidence="7 8" key="1">
    <citation type="submission" date="2014-03" db="EMBL/GenBank/DDBJ databases">
        <title>The genomes of two eusocial bee gut symbionts.</title>
        <authorList>
            <person name="Kwong W.K."/>
            <person name="Engel P."/>
            <person name="Koch H."/>
            <person name="Moran N.A."/>
        </authorList>
    </citation>
    <scope>NUCLEOTIDE SEQUENCE [LARGE SCALE GENOMIC DNA]</scope>
    <source>
        <strain evidence="8">wkB29</strain>
    </source>
</reference>
<dbReference type="GO" id="GO:0005737">
    <property type="term" value="C:cytoplasm"/>
    <property type="evidence" value="ECO:0007669"/>
    <property type="project" value="UniProtKB-SubCell"/>
</dbReference>
<protein>
    <recommendedName>
        <fullName evidence="6">NAD kinase</fullName>
        <ecNumber evidence="6">2.7.1.23</ecNumber>
    </recommendedName>
    <alternativeName>
        <fullName evidence="6">ATP-dependent NAD kinase</fullName>
    </alternativeName>
</protein>
<feature type="binding site" evidence="6">
    <location>
        <position position="182"/>
    </location>
    <ligand>
        <name>NAD(+)</name>
        <dbReference type="ChEBI" id="CHEBI:57540"/>
    </ligand>
</feature>
<feature type="binding site" evidence="6">
    <location>
        <position position="184"/>
    </location>
    <ligand>
        <name>NAD(+)</name>
        <dbReference type="ChEBI" id="CHEBI:57540"/>
    </ligand>
</feature>
<name>A0A066TUK2_9NEIS</name>
<keyword evidence="6" id="KW-0963">Cytoplasm</keyword>
<organism evidence="7 8">
    <name type="scientific">Snodgrassella communis</name>
    <dbReference type="NCBI Taxonomy" id="2946699"/>
    <lineage>
        <taxon>Bacteria</taxon>
        <taxon>Pseudomonadati</taxon>
        <taxon>Pseudomonadota</taxon>
        <taxon>Betaproteobacteria</taxon>
        <taxon>Neisseriales</taxon>
        <taxon>Neisseriaceae</taxon>
        <taxon>Snodgrassella</taxon>
    </lineage>
</organism>
<keyword evidence="6" id="KW-0067">ATP-binding</keyword>
<dbReference type="RefSeq" id="WP_037406154.1">
    <property type="nucleotide sequence ID" value="NZ_JFZV01000002.1"/>
</dbReference>
<dbReference type="GO" id="GO:0005524">
    <property type="term" value="F:ATP binding"/>
    <property type="evidence" value="ECO:0007669"/>
    <property type="project" value="UniProtKB-KW"/>
</dbReference>
<dbReference type="Gene3D" id="3.40.50.10330">
    <property type="entry name" value="Probable inorganic polyphosphate/atp-NAD kinase, domain 1"/>
    <property type="match status" value="1"/>
</dbReference>
<dbReference type="PANTHER" id="PTHR20275:SF0">
    <property type="entry name" value="NAD KINASE"/>
    <property type="match status" value="1"/>
</dbReference>
<dbReference type="OrthoDB" id="9774737at2"/>
<comment type="caution">
    <text evidence="6">Lacks conserved residue(s) required for the propagation of feature annotation.</text>
</comment>
<dbReference type="EC" id="2.7.1.23" evidence="6"/>
<evidence type="ECO:0000256" key="2">
    <source>
        <dbReference type="ARBA" id="ARBA00022777"/>
    </source>
</evidence>
<evidence type="ECO:0000313" key="7">
    <source>
        <dbReference type="EMBL" id="KDN15574.1"/>
    </source>
</evidence>
<keyword evidence="6" id="KW-0547">Nucleotide-binding</keyword>
<comment type="similarity">
    <text evidence="6">Belongs to the NAD kinase family.</text>
</comment>
<feature type="active site" description="Proton acceptor" evidence="6">
    <location>
        <position position="80"/>
    </location>
</feature>
<dbReference type="InterPro" id="IPR017437">
    <property type="entry name" value="ATP-NAD_kinase_PpnK-typ_C"/>
</dbReference>
<evidence type="ECO:0000256" key="4">
    <source>
        <dbReference type="ARBA" id="ARBA00023027"/>
    </source>
</evidence>
<evidence type="ECO:0000256" key="6">
    <source>
        <dbReference type="HAMAP-Rule" id="MF_00361"/>
    </source>
</evidence>
<keyword evidence="1 6" id="KW-0808">Transferase</keyword>
<dbReference type="SUPFAM" id="SSF111331">
    <property type="entry name" value="NAD kinase/diacylglycerol kinase-like"/>
    <property type="match status" value="1"/>
</dbReference>
<keyword evidence="4 6" id="KW-0520">NAD</keyword>
<accession>A0A066TUK2</accession>
<dbReference type="Pfam" id="PF01513">
    <property type="entry name" value="NAD_kinase"/>
    <property type="match status" value="1"/>
</dbReference>
<dbReference type="eggNOG" id="COG0061">
    <property type="taxonomic scope" value="Bacteria"/>
</dbReference>
<feature type="binding site" evidence="6">
    <location>
        <begin position="80"/>
        <end position="81"/>
    </location>
    <ligand>
        <name>NAD(+)</name>
        <dbReference type="ChEBI" id="CHEBI:57540"/>
    </ligand>
</feature>
<proteinExistence type="inferred from homology"/>
<dbReference type="Proteomes" id="UP000027170">
    <property type="component" value="Unassembled WGS sequence"/>
</dbReference>
<keyword evidence="3 6" id="KW-0521">NADP</keyword>
<evidence type="ECO:0000256" key="3">
    <source>
        <dbReference type="ARBA" id="ARBA00022857"/>
    </source>
</evidence>
<dbReference type="EMBL" id="JFZV01000002">
    <property type="protein sequence ID" value="KDN15574.1"/>
    <property type="molecule type" value="Genomic_DNA"/>
</dbReference>
<keyword evidence="8" id="KW-1185">Reference proteome</keyword>
<dbReference type="Gene3D" id="2.60.200.30">
    <property type="entry name" value="Probable inorganic polyphosphate/atp-NAD kinase, domain 2"/>
    <property type="match status" value="1"/>
</dbReference>